<name>A0A6J5MAM9_9CAUD</name>
<gene>
    <name evidence="2" type="ORF">UFOVP1045_68</name>
    <name evidence="3" type="ORF">UFOVP1194_22</name>
    <name evidence="4" type="ORF">UFOVP1641_18</name>
    <name evidence="1" type="ORF">UFOVP466_21</name>
</gene>
<organism evidence="1">
    <name type="scientific">uncultured Caudovirales phage</name>
    <dbReference type="NCBI Taxonomy" id="2100421"/>
    <lineage>
        <taxon>Viruses</taxon>
        <taxon>Duplodnaviria</taxon>
        <taxon>Heunggongvirae</taxon>
        <taxon>Uroviricota</taxon>
        <taxon>Caudoviricetes</taxon>
        <taxon>Peduoviridae</taxon>
        <taxon>Maltschvirus</taxon>
        <taxon>Maltschvirus maltsch</taxon>
    </lineage>
</organism>
<dbReference type="EMBL" id="LR796439">
    <property type="protein sequence ID" value="CAB4144105.1"/>
    <property type="molecule type" value="Genomic_DNA"/>
</dbReference>
<dbReference type="EMBL" id="LR796996">
    <property type="protein sequence ID" value="CAB4180641.1"/>
    <property type="molecule type" value="Genomic_DNA"/>
</dbReference>
<sequence length="83" mass="9161">MNRKELDAMPIALRILADQITAPDDVPEVCLRDAASMIEELRRVVADAVRRPMGVVPDSAGWLTADEMDEAERRRTAKQKGGA</sequence>
<dbReference type="EMBL" id="LR797152">
    <property type="protein sequence ID" value="CAB4189959.1"/>
    <property type="molecule type" value="Genomic_DNA"/>
</dbReference>
<evidence type="ECO:0000313" key="3">
    <source>
        <dbReference type="EMBL" id="CAB4189959.1"/>
    </source>
</evidence>
<evidence type="ECO:0000313" key="4">
    <source>
        <dbReference type="EMBL" id="CAB4221781.1"/>
    </source>
</evidence>
<accession>A0A6J5MAM9</accession>
<proteinExistence type="predicted"/>
<evidence type="ECO:0000313" key="2">
    <source>
        <dbReference type="EMBL" id="CAB4180641.1"/>
    </source>
</evidence>
<protein>
    <submittedName>
        <fullName evidence="1">Uncharacterized protein</fullName>
    </submittedName>
</protein>
<evidence type="ECO:0000313" key="1">
    <source>
        <dbReference type="EMBL" id="CAB4144105.1"/>
    </source>
</evidence>
<reference evidence="1" key="1">
    <citation type="submission" date="2020-04" db="EMBL/GenBank/DDBJ databases">
        <authorList>
            <person name="Chiriac C."/>
            <person name="Salcher M."/>
            <person name="Ghai R."/>
            <person name="Kavagutti S V."/>
        </authorList>
    </citation>
    <scope>NUCLEOTIDE SEQUENCE</scope>
</reference>
<dbReference type="EMBL" id="LR797505">
    <property type="protein sequence ID" value="CAB4221781.1"/>
    <property type="molecule type" value="Genomic_DNA"/>
</dbReference>